<dbReference type="HOGENOM" id="CLU_024591_3_1_1"/>
<evidence type="ECO:0000256" key="18">
    <source>
        <dbReference type="PROSITE-ProRule" id="PRU00175"/>
    </source>
</evidence>
<keyword evidence="11" id="KW-0653">Protein transport</keyword>
<evidence type="ECO:0000313" key="20">
    <source>
        <dbReference type="EMBL" id="BAM79179.1"/>
    </source>
</evidence>
<dbReference type="PROSITE" id="PS00518">
    <property type="entry name" value="ZF_RING_1"/>
    <property type="match status" value="1"/>
</dbReference>
<evidence type="ECO:0000256" key="13">
    <source>
        <dbReference type="ARBA" id="ARBA00023136"/>
    </source>
</evidence>
<keyword evidence="12" id="KW-1133">Transmembrane helix</keyword>
<evidence type="ECO:0000256" key="6">
    <source>
        <dbReference type="ARBA" id="ARBA00022692"/>
    </source>
</evidence>
<protein>
    <recommendedName>
        <fullName evidence="17">RING-type E3 ubiquitin transferase (cysteine targeting)</fullName>
        <ecNumber evidence="17">2.3.2.36</ecNumber>
    </recommendedName>
    <alternativeName>
        <fullName evidence="15">Peroxin-2</fullName>
    </alternativeName>
</protein>
<keyword evidence="4" id="KW-0813">Transport</keyword>
<evidence type="ECO:0000256" key="1">
    <source>
        <dbReference type="ARBA" id="ARBA00004585"/>
    </source>
</evidence>
<dbReference type="EMBL" id="AP006486">
    <property type="protein sequence ID" value="BAM79179.1"/>
    <property type="molecule type" value="Genomic_DNA"/>
</dbReference>
<reference evidence="20 21" key="2">
    <citation type="journal article" date="2007" name="BMC Biol.">
        <title>A 100%-complete sequence reveals unusually simple genomic features in the hot-spring red alga Cyanidioschyzon merolae.</title>
        <authorList>
            <person name="Nozaki H."/>
            <person name="Takano H."/>
            <person name="Misumi O."/>
            <person name="Terasawa K."/>
            <person name="Matsuzaki M."/>
            <person name="Maruyama S."/>
            <person name="Nishida K."/>
            <person name="Yagisawa F."/>
            <person name="Yoshida Y."/>
            <person name="Fujiwara T."/>
            <person name="Takio S."/>
            <person name="Tamura K."/>
            <person name="Chung S.J."/>
            <person name="Nakamura S."/>
            <person name="Kuroiwa H."/>
            <person name="Tanaka K."/>
            <person name="Sato N."/>
            <person name="Kuroiwa T."/>
        </authorList>
    </citation>
    <scope>NUCLEOTIDE SEQUENCE [LARGE SCALE GENOMIC DNA]</scope>
    <source>
        <strain evidence="20 21">10D</strain>
    </source>
</reference>
<dbReference type="Proteomes" id="UP000007014">
    <property type="component" value="Chromosome 4"/>
</dbReference>
<dbReference type="GeneID" id="16992656"/>
<evidence type="ECO:0000256" key="12">
    <source>
        <dbReference type="ARBA" id="ARBA00022989"/>
    </source>
</evidence>
<dbReference type="Pfam" id="PF04757">
    <property type="entry name" value="Pex2_Pex12"/>
    <property type="match status" value="1"/>
</dbReference>
<dbReference type="Pfam" id="PF00097">
    <property type="entry name" value="zf-C3HC4"/>
    <property type="match status" value="1"/>
</dbReference>
<evidence type="ECO:0000256" key="7">
    <source>
        <dbReference type="ARBA" id="ARBA00022723"/>
    </source>
</evidence>
<proteinExistence type="inferred from homology"/>
<sequence length="315" mass="36011">MDQERVLLSLQRLLAPGQHQSETQLVACLDARELNVEVFSTLWESLAATVSSINPRLLQVLEAELRALLRLLYFAFSVGVGRPFPGDVYQNLTYRVDVGNTVSEGDSVIMTRGRRFLYGCAYVLGHYLLERYQTMRYTGSPWVPSASSAEMIDNLLKSMESLNFFLFFLMRKYRNPLERIFRLRLRRAETGATRALSFEMLNRQLVWEGFTELAISVIPILQSPLLHRILRKAVFHGRFGAASREVVSQEHSGKIRCRLCGKSRPLMPHILIPCRHLFCYVCMAMKIRTNGSEGCPYCGSEFERAESVIPSQMVM</sequence>
<evidence type="ECO:0000256" key="10">
    <source>
        <dbReference type="ARBA" id="ARBA00022833"/>
    </source>
</evidence>
<dbReference type="Gene3D" id="3.30.40.10">
    <property type="entry name" value="Zinc/RING finger domain, C3HC4 (zinc finger)"/>
    <property type="match status" value="1"/>
</dbReference>
<comment type="pathway">
    <text evidence="2">Protein modification; protein ubiquitination.</text>
</comment>
<dbReference type="SUPFAM" id="SSF57850">
    <property type="entry name" value="RING/U-box"/>
    <property type="match status" value="1"/>
</dbReference>
<keyword evidence="7" id="KW-0479">Metal-binding</keyword>
<keyword evidence="8 18" id="KW-0863">Zinc-finger</keyword>
<dbReference type="GO" id="GO:0016558">
    <property type="term" value="P:protein import into peroxisome matrix"/>
    <property type="evidence" value="ECO:0007669"/>
    <property type="project" value="InterPro"/>
</dbReference>
<keyword evidence="5" id="KW-0808">Transferase</keyword>
<evidence type="ECO:0000256" key="8">
    <source>
        <dbReference type="ARBA" id="ARBA00022771"/>
    </source>
</evidence>
<evidence type="ECO:0000256" key="16">
    <source>
        <dbReference type="ARBA" id="ARBA00034438"/>
    </source>
</evidence>
<keyword evidence="21" id="KW-1185">Reference proteome</keyword>
<dbReference type="InterPro" id="IPR025654">
    <property type="entry name" value="PEX2/10"/>
</dbReference>
<dbReference type="RefSeq" id="XP_005535465.1">
    <property type="nucleotide sequence ID" value="XM_005535408.1"/>
</dbReference>
<reference evidence="20 21" key="1">
    <citation type="journal article" date="2004" name="Nature">
        <title>Genome sequence of the ultrasmall unicellular red alga Cyanidioschyzon merolae 10D.</title>
        <authorList>
            <person name="Matsuzaki M."/>
            <person name="Misumi O."/>
            <person name="Shin-i T."/>
            <person name="Maruyama S."/>
            <person name="Takahara M."/>
            <person name="Miyagishima S."/>
            <person name="Mori T."/>
            <person name="Nishida K."/>
            <person name="Yagisawa F."/>
            <person name="Nishida K."/>
            <person name="Yoshida Y."/>
            <person name="Nishimura Y."/>
            <person name="Nakao S."/>
            <person name="Kobayashi T."/>
            <person name="Momoyama Y."/>
            <person name="Higashiyama T."/>
            <person name="Minoda A."/>
            <person name="Sano M."/>
            <person name="Nomoto H."/>
            <person name="Oishi K."/>
            <person name="Hayashi H."/>
            <person name="Ohta F."/>
            <person name="Nishizaka S."/>
            <person name="Haga S."/>
            <person name="Miura S."/>
            <person name="Morishita T."/>
            <person name="Kabeya Y."/>
            <person name="Terasawa K."/>
            <person name="Suzuki Y."/>
            <person name="Ishii Y."/>
            <person name="Asakawa S."/>
            <person name="Takano H."/>
            <person name="Ohta N."/>
            <person name="Kuroiwa H."/>
            <person name="Tanaka K."/>
            <person name="Shimizu N."/>
            <person name="Sugano S."/>
            <person name="Sato N."/>
            <person name="Nozaki H."/>
            <person name="Ogasawara N."/>
            <person name="Kohara Y."/>
            <person name="Kuroiwa T."/>
        </authorList>
    </citation>
    <scope>NUCLEOTIDE SEQUENCE [LARGE SCALE GENOMIC DNA]</scope>
    <source>
        <strain evidence="20 21">10D</strain>
    </source>
</reference>
<evidence type="ECO:0000256" key="2">
    <source>
        <dbReference type="ARBA" id="ARBA00004906"/>
    </source>
</evidence>
<comment type="subcellular location">
    <subcellularLocation>
        <location evidence="1">Peroxisome membrane</location>
        <topology evidence="1">Multi-pass membrane protein</topology>
    </subcellularLocation>
</comment>
<dbReference type="InterPro" id="IPR006845">
    <property type="entry name" value="Pex_N"/>
</dbReference>
<evidence type="ECO:0000256" key="3">
    <source>
        <dbReference type="ARBA" id="ARBA00008704"/>
    </source>
</evidence>
<dbReference type="OMA" id="WHGLMEL"/>
<dbReference type="STRING" id="280699.M1V6S6"/>
<dbReference type="PANTHER" id="PTHR48178">
    <property type="entry name" value="PEROXISOME BIOGENESIS FACTOR 2"/>
    <property type="match status" value="1"/>
</dbReference>
<dbReference type="GO" id="GO:0005778">
    <property type="term" value="C:peroxisomal membrane"/>
    <property type="evidence" value="ECO:0007669"/>
    <property type="project" value="UniProtKB-SubCell"/>
</dbReference>
<dbReference type="InterPro" id="IPR001841">
    <property type="entry name" value="Znf_RING"/>
</dbReference>
<keyword evidence="6" id="KW-0812">Transmembrane</keyword>
<dbReference type="GO" id="GO:0008270">
    <property type="term" value="F:zinc ion binding"/>
    <property type="evidence" value="ECO:0007669"/>
    <property type="project" value="UniProtKB-KW"/>
</dbReference>
<evidence type="ECO:0000256" key="11">
    <source>
        <dbReference type="ARBA" id="ARBA00022927"/>
    </source>
</evidence>
<keyword evidence="13" id="KW-0472">Membrane</keyword>
<comment type="catalytic activity">
    <reaction evidence="16">
        <text>[E2 ubiquitin-conjugating enzyme]-S-ubiquitinyl-L-cysteine + [acceptor protein]-L-cysteine = [E2 ubiquitin-conjugating enzyme]-L-cysteine + [acceptor protein]-S-ubiquitinyl-L-cysteine.</text>
        <dbReference type="EC" id="2.3.2.36"/>
    </reaction>
</comment>
<accession>M1V6S6</accession>
<evidence type="ECO:0000256" key="15">
    <source>
        <dbReference type="ARBA" id="ARBA00032511"/>
    </source>
</evidence>
<dbReference type="PANTHER" id="PTHR48178:SF1">
    <property type="entry name" value="PEROXISOME BIOGENESIS FACTOR 2"/>
    <property type="match status" value="1"/>
</dbReference>
<dbReference type="InterPro" id="IPR017907">
    <property type="entry name" value="Znf_RING_CS"/>
</dbReference>
<dbReference type="PROSITE" id="PS50089">
    <property type="entry name" value="ZF_RING_2"/>
    <property type="match status" value="1"/>
</dbReference>
<dbReference type="KEGG" id="cme:CYME_CMD105C"/>
<gene>
    <name evidence="20" type="ORF">CYME_CMD105C</name>
</gene>
<evidence type="ECO:0000256" key="17">
    <source>
        <dbReference type="ARBA" id="ARBA00034523"/>
    </source>
</evidence>
<dbReference type="AlphaFoldDB" id="M1V6S6"/>
<dbReference type="InterPro" id="IPR013083">
    <property type="entry name" value="Znf_RING/FYVE/PHD"/>
</dbReference>
<dbReference type="GO" id="GO:0061630">
    <property type="term" value="F:ubiquitin protein ligase activity"/>
    <property type="evidence" value="ECO:0007669"/>
    <property type="project" value="UniProtKB-EC"/>
</dbReference>
<dbReference type="EC" id="2.3.2.36" evidence="17"/>
<dbReference type="OrthoDB" id="1701437at2759"/>
<dbReference type="Gramene" id="CMD105CT">
    <property type="protein sequence ID" value="CMD105CT"/>
    <property type="gene ID" value="CMD105C"/>
</dbReference>
<comment type="similarity">
    <text evidence="3">Belongs to the pex2/pex10/pex12 family.</text>
</comment>
<evidence type="ECO:0000313" key="21">
    <source>
        <dbReference type="Proteomes" id="UP000007014"/>
    </source>
</evidence>
<name>M1V6S6_CYAM1</name>
<evidence type="ECO:0000256" key="9">
    <source>
        <dbReference type="ARBA" id="ARBA00022786"/>
    </source>
</evidence>
<dbReference type="InterPro" id="IPR018957">
    <property type="entry name" value="Znf_C3HC4_RING-type"/>
</dbReference>
<evidence type="ECO:0000256" key="5">
    <source>
        <dbReference type="ARBA" id="ARBA00022679"/>
    </source>
</evidence>
<evidence type="ECO:0000256" key="4">
    <source>
        <dbReference type="ARBA" id="ARBA00022448"/>
    </source>
</evidence>
<keyword evidence="14" id="KW-0576">Peroxisome</keyword>
<keyword evidence="9" id="KW-0833">Ubl conjugation pathway</keyword>
<feature type="domain" description="RING-type" evidence="19">
    <location>
        <begin position="257"/>
        <end position="298"/>
    </location>
</feature>
<keyword evidence="10" id="KW-0862">Zinc</keyword>
<organism evidence="20 21">
    <name type="scientific">Cyanidioschyzon merolae (strain NIES-3377 / 10D)</name>
    <name type="common">Unicellular red alga</name>
    <dbReference type="NCBI Taxonomy" id="280699"/>
    <lineage>
        <taxon>Eukaryota</taxon>
        <taxon>Rhodophyta</taxon>
        <taxon>Bangiophyceae</taxon>
        <taxon>Cyanidiales</taxon>
        <taxon>Cyanidiaceae</taxon>
        <taxon>Cyanidioschyzon</taxon>
    </lineage>
</organism>
<evidence type="ECO:0000259" key="19">
    <source>
        <dbReference type="PROSITE" id="PS50089"/>
    </source>
</evidence>
<evidence type="ECO:0000256" key="14">
    <source>
        <dbReference type="ARBA" id="ARBA00023140"/>
    </source>
</evidence>
<dbReference type="eggNOG" id="KOG2879">
    <property type="taxonomic scope" value="Eukaryota"/>
</dbReference>